<name>A0A0C9UUB4_SPHS4</name>
<sequence length="150" mass="17113">MLYSLSKSSTLLAQLRRAKGPALVINVGSYAGKTLSPRLALYASSKSFVETLGWTLPIDKEYYTPTNVDFMYLVVGEVSTNTVRKKSTLIRPDTDTFARSVIDRIGCGRRQIVPYSFHAMSHWFMECFGEFVRVKIVAEDMRQMFHDKKE</sequence>
<keyword evidence="4" id="KW-1185">Reference proteome</keyword>
<organism evidence="3 4">
    <name type="scientific">Sphaerobolus stellatus (strain SS14)</name>
    <dbReference type="NCBI Taxonomy" id="990650"/>
    <lineage>
        <taxon>Eukaryota</taxon>
        <taxon>Fungi</taxon>
        <taxon>Dikarya</taxon>
        <taxon>Basidiomycota</taxon>
        <taxon>Agaricomycotina</taxon>
        <taxon>Agaricomycetes</taxon>
        <taxon>Phallomycetidae</taxon>
        <taxon>Geastrales</taxon>
        <taxon>Sphaerobolaceae</taxon>
        <taxon>Sphaerobolus</taxon>
    </lineage>
</organism>
<keyword evidence="1" id="KW-0521">NADP</keyword>
<evidence type="ECO:0000313" key="4">
    <source>
        <dbReference type="Proteomes" id="UP000054279"/>
    </source>
</evidence>
<dbReference type="InterPro" id="IPR036291">
    <property type="entry name" value="NAD(P)-bd_dom_sf"/>
</dbReference>
<dbReference type="PANTHER" id="PTHR43086:SF2">
    <property type="entry name" value="HYDROXYSTEROID DEHYDROGENASE-LIKE PROTEIN 1"/>
    <property type="match status" value="1"/>
</dbReference>
<evidence type="ECO:0000256" key="2">
    <source>
        <dbReference type="ARBA" id="ARBA00023002"/>
    </source>
</evidence>
<dbReference type="AlphaFoldDB" id="A0A0C9UUB4"/>
<dbReference type="Proteomes" id="UP000054279">
    <property type="component" value="Unassembled WGS sequence"/>
</dbReference>
<dbReference type="HOGENOM" id="CLU_1741761_0_0_1"/>
<keyword evidence="2" id="KW-0560">Oxidoreductase</keyword>
<dbReference type="OrthoDB" id="47007at2759"/>
<evidence type="ECO:0000313" key="3">
    <source>
        <dbReference type="EMBL" id="KIJ38439.1"/>
    </source>
</evidence>
<evidence type="ECO:0000256" key="1">
    <source>
        <dbReference type="ARBA" id="ARBA00022857"/>
    </source>
</evidence>
<dbReference type="Gene3D" id="3.40.50.720">
    <property type="entry name" value="NAD(P)-binding Rossmann-like Domain"/>
    <property type="match status" value="1"/>
</dbReference>
<dbReference type="PANTHER" id="PTHR43086">
    <property type="entry name" value="VERY-LONG-CHAIN 3-OXOOACYL-COA REDUCTASE"/>
    <property type="match status" value="1"/>
</dbReference>
<dbReference type="GO" id="GO:0016491">
    <property type="term" value="F:oxidoreductase activity"/>
    <property type="evidence" value="ECO:0007669"/>
    <property type="project" value="UniProtKB-KW"/>
</dbReference>
<dbReference type="GO" id="GO:0030497">
    <property type="term" value="P:fatty acid elongation"/>
    <property type="evidence" value="ECO:0007669"/>
    <property type="project" value="TreeGrafter"/>
</dbReference>
<protein>
    <recommendedName>
        <fullName evidence="5">Very-long-chain 3-oxoacyl-CoA reductase</fullName>
    </recommendedName>
</protein>
<proteinExistence type="predicted"/>
<reference evidence="3 4" key="1">
    <citation type="submission" date="2014-06" db="EMBL/GenBank/DDBJ databases">
        <title>Evolutionary Origins and Diversification of the Mycorrhizal Mutualists.</title>
        <authorList>
            <consortium name="DOE Joint Genome Institute"/>
            <consortium name="Mycorrhizal Genomics Consortium"/>
            <person name="Kohler A."/>
            <person name="Kuo A."/>
            <person name="Nagy L.G."/>
            <person name="Floudas D."/>
            <person name="Copeland A."/>
            <person name="Barry K.W."/>
            <person name="Cichocki N."/>
            <person name="Veneault-Fourrey C."/>
            <person name="LaButti K."/>
            <person name="Lindquist E.A."/>
            <person name="Lipzen A."/>
            <person name="Lundell T."/>
            <person name="Morin E."/>
            <person name="Murat C."/>
            <person name="Riley R."/>
            <person name="Ohm R."/>
            <person name="Sun H."/>
            <person name="Tunlid A."/>
            <person name="Henrissat B."/>
            <person name="Grigoriev I.V."/>
            <person name="Hibbett D.S."/>
            <person name="Martin F."/>
        </authorList>
    </citation>
    <scope>NUCLEOTIDE SEQUENCE [LARGE SCALE GENOMIC DNA]</scope>
    <source>
        <strain evidence="3 4">SS14</strain>
    </source>
</reference>
<dbReference type="EMBL" id="KN837160">
    <property type="protein sequence ID" value="KIJ38439.1"/>
    <property type="molecule type" value="Genomic_DNA"/>
</dbReference>
<dbReference type="GO" id="GO:0005783">
    <property type="term" value="C:endoplasmic reticulum"/>
    <property type="evidence" value="ECO:0007669"/>
    <property type="project" value="TreeGrafter"/>
</dbReference>
<gene>
    <name evidence="3" type="ORF">M422DRAFT_49977</name>
</gene>
<evidence type="ECO:0008006" key="5">
    <source>
        <dbReference type="Google" id="ProtNLM"/>
    </source>
</evidence>
<dbReference type="SUPFAM" id="SSF51735">
    <property type="entry name" value="NAD(P)-binding Rossmann-fold domains"/>
    <property type="match status" value="1"/>
</dbReference>
<accession>A0A0C9UUB4</accession>